<dbReference type="PROSITE" id="PS00615">
    <property type="entry name" value="C_TYPE_LECTIN_1"/>
    <property type="match status" value="1"/>
</dbReference>
<gene>
    <name evidence="3" type="ORF">NQ314_005305</name>
</gene>
<evidence type="ECO:0000313" key="3">
    <source>
        <dbReference type="EMBL" id="KAJ8963888.1"/>
    </source>
</evidence>
<evidence type="ECO:0000313" key="4">
    <source>
        <dbReference type="Proteomes" id="UP001162156"/>
    </source>
</evidence>
<protein>
    <recommendedName>
        <fullName evidence="2">C-type lectin domain-containing protein</fullName>
    </recommendedName>
</protein>
<dbReference type="EMBL" id="JANEYF010001466">
    <property type="protein sequence ID" value="KAJ8963888.1"/>
    <property type="molecule type" value="Genomic_DNA"/>
</dbReference>
<dbReference type="SMART" id="SM00034">
    <property type="entry name" value="CLECT"/>
    <property type="match status" value="1"/>
</dbReference>
<dbReference type="Pfam" id="PF00059">
    <property type="entry name" value="Lectin_C"/>
    <property type="match status" value="1"/>
</dbReference>
<keyword evidence="1" id="KW-1015">Disulfide bond</keyword>
<dbReference type="InterPro" id="IPR016186">
    <property type="entry name" value="C-type_lectin-like/link_sf"/>
</dbReference>
<evidence type="ECO:0000256" key="1">
    <source>
        <dbReference type="ARBA" id="ARBA00023157"/>
    </source>
</evidence>
<sequence length="196" mass="23226">YGYSYPKLLFLDQHDLFHYASSNIPLFKVDEKFYHLGTTFKATYFQALEFCHNHQMTLVSIATAEDDKNLRKLLYKHTEELNSFWTSGRKLDEIWRWLSGEPITYFNWARGEPNTEDCIEIHNDENVTWHDRSCKDERYFICERNSIPSPSSALHPVLKIYINNEAPSYNSTLFTNGKYYVFQENNNTVKIIPEET</sequence>
<dbReference type="InterPro" id="IPR016187">
    <property type="entry name" value="CTDL_fold"/>
</dbReference>
<dbReference type="AlphaFoldDB" id="A0AAV8ZJ16"/>
<dbReference type="Gene3D" id="3.10.100.10">
    <property type="entry name" value="Mannose-Binding Protein A, subunit A"/>
    <property type="match status" value="1"/>
</dbReference>
<proteinExistence type="predicted"/>
<dbReference type="PROSITE" id="PS50041">
    <property type="entry name" value="C_TYPE_LECTIN_2"/>
    <property type="match status" value="1"/>
</dbReference>
<dbReference type="SUPFAM" id="SSF56436">
    <property type="entry name" value="C-type lectin-like"/>
    <property type="match status" value="1"/>
</dbReference>
<organism evidence="3 4">
    <name type="scientific">Rhamnusium bicolor</name>
    <dbReference type="NCBI Taxonomy" id="1586634"/>
    <lineage>
        <taxon>Eukaryota</taxon>
        <taxon>Metazoa</taxon>
        <taxon>Ecdysozoa</taxon>
        <taxon>Arthropoda</taxon>
        <taxon>Hexapoda</taxon>
        <taxon>Insecta</taxon>
        <taxon>Pterygota</taxon>
        <taxon>Neoptera</taxon>
        <taxon>Endopterygota</taxon>
        <taxon>Coleoptera</taxon>
        <taxon>Polyphaga</taxon>
        <taxon>Cucujiformia</taxon>
        <taxon>Chrysomeloidea</taxon>
        <taxon>Cerambycidae</taxon>
        <taxon>Lepturinae</taxon>
        <taxon>Rhagiini</taxon>
        <taxon>Rhamnusium</taxon>
    </lineage>
</organism>
<comment type="caution">
    <text evidence="3">The sequence shown here is derived from an EMBL/GenBank/DDBJ whole genome shotgun (WGS) entry which is preliminary data.</text>
</comment>
<dbReference type="InterPro" id="IPR001304">
    <property type="entry name" value="C-type_lectin-like"/>
</dbReference>
<feature type="domain" description="C-type lectin" evidence="2">
    <location>
        <begin position="29"/>
        <end position="143"/>
    </location>
</feature>
<dbReference type="PANTHER" id="PTHR22803">
    <property type="entry name" value="MANNOSE, PHOSPHOLIPASE, LECTIN RECEPTOR RELATED"/>
    <property type="match status" value="1"/>
</dbReference>
<evidence type="ECO:0000259" key="2">
    <source>
        <dbReference type="PROSITE" id="PS50041"/>
    </source>
</evidence>
<keyword evidence="4" id="KW-1185">Reference proteome</keyword>
<dbReference type="InterPro" id="IPR050111">
    <property type="entry name" value="C-type_lectin/snaclec_domain"/>
</dbReference>
<dbReference type="InterPro" id="IPR018378">
    <property type="entry name" value="C-type_lectin_CS"/>
</dbReference>
<name>A0AAV8ZJ16_9CUCU</name>
<reference evidence="3" key="1">
    <citation type="journal article" date="2023" name="Insect Mol. Biol.">
        <title>Genome sequencing provides insights into the evolution of gene families encoding plant cell wall-degrading enzymes in longhorned beetles.</title>
        <authorList>
            <person name="Shin N.R."/>
            <person name="Okamura Y."/>
            <person name="Kirsch R."/>
            <person name="Pauchet Y."/>
        </authorList>
    </citation>
    <scope>NUCLEOTIDE SEQUENCE</scope>
    <source>
        <strain evidence="3">RBIC_L_NR</strain>
    </source>
</reference>
<accession>A0AAV8ZJ16</accession>
<dbReference type="Proteomes" id="UP001162156">
    <property type="component" value="Unassembled WGS sequence"/>
</dbReference>
<feature type="non-terminal residue" evidence="3">
    <location>
        <position position="1"/>
    </location>
</feature>
<dbReference type="CDD" id="cd00037">
    <property type="entry name" value="CLECT"/>
    <property type="match status" value="1"/>
</dbReference>